<dbReference type="Gene3D" id="3.40.640.10">
    <property type="entry name" value="Type I PLP-dependent aspartate aminotransferase-like (Major domain)"/>
    <property type="match status" value="1"/>
</dbReference>
<organism evidence="7 8">
    <name type="scientific">Marivibrio halodurans</name>
    <dbReference type="NCBI Taxonomy" id="2039722"/>
    <lineage>
        <taxon>Bacteria</taxon>
        <taxon>Pseudomonadati</taxon>
        <taxon>Pseudomonadota</taxon>
        <taxon>Alphaproteobacteria</taxon>
        <taxon>Rhodospirillales</taxon>
        <taxon>Rhodospirillaceae</taxon>
        <taxon>Marivibrio</taxon>
    </lineage>
</organism>
<keyword evidence="8" id="KW-1185">Reference proteome</keyword>
<comment type="similarity">
    <text evidence="2 5">Belongs to the threonine aldolase family.</text>
</comment>
<dbReference type="RefSeq" id="WP_210681078.1">
    <property type="nucleotide sequence ID" value="NZ_JAGMWN010000002.1"/>
</dbReference>
<comment type="catalytic activity">
    <reaction evidence="5">
        <text>L-threonine = acetaldehyde + glycine</text>
        <dbReference type="Rhea" id="RHEA:19625"/>
        <dbReference type="ChEBI" id="CHEBI:15343"/>
        <dbReference type="ChEBI" id="CHEBI:57305"/>
        <dbReference type="ChEBI" id="CHEBI:57926"/>
        <dbReference type="EC" id="4.1.2.48"/>
    </reaction>
</comment>
<reference evidence="7" key="1">
    <citation type="submission" date="2021-04" db="EMBL/GenBank/DDBJ databases">
        <authorList>
            <person name="Zhang D.-C."/>
        </authorList>
    </citation>
    <scope>NUCLEOTIDE SEQUENCE</scope>
    <source>
        <strain evidence="7">CGMCC 1.15697</strain>
    </source>
</reference>
<dbReference type="InterPro" id="IPR026273">
    <property type="entry name" value="Low_specificity_L-TA_bact"/>
</dbReference>
<evidence type="ECO:0000256" key="3">
    <source>
        <dbReference type="ARBA" id="ARBA00011881"/>
    </source>
</evidence>
<dbReference type="PANTHER" id="PTHR48097">
    <property type="entry name" value="L-THREONINE ALDOLASE-RELATED"/>
    <property type="match status" value="1"/>
</dbReference>
<dbReference type="GO" id="GO:0006567">
    <property type="term" value="P:L-threonine catabolic process"/>
    <property type="evidence" value="ECO:0007669"/>
    <property type="project" value="UniProtKB-UniRule"/>
</dbReference>
<evidence type="ECO:0000313" key="8">
    <source>
        <dbReference type="Proteomes" id="UP000672602"/>
    </source>
</evidence>
<gene>
    <name evidence="7" type="ORF">KAJ83_05790</name>
</gene>
<evidence type="ECO:0000256" key="1">
    <source>
        <dbReference type="ARBA" id="ARBA00001933"/>
    </source>
</evidence>
<feature type="domain" description="Aromatic amino acid beta-eliminating lyase/threonine aldolase" evidence="6">
    <location>
        <begin position="3"/>
        <end position="295"/>
    </location>
</feature>
<dbReference type="EC" id="4.1.2.48" evidence="5"/>
<proteinExistence type="inferred from homology"/>
<dbReference type="SUPFAM" id="SSF53383">
    <property type="entry name" value="PLP-dependent transferases"/>
    <property type="match status" value="1"/>
</dbReference>
<name>A0A8J7V1V8_9PROT</name>
<comment type="catalytic activity">
    <reaction evidence="5">
        <text>L-allo-threonine = acetaldehyde + glycine</text>
        <dbReference type="Rhea" id="RHEA:26209"/>
        <dbReference type="ChEBI" id="CHEBI:15343"/>
        <dbReference type="ChEBI" id="CHEBI:57305"/>
        <dbReference type="ChEBI" id="CHEBI:58585"/>
        <dbReference type="EC" id="4.1.2.48"/>
    </reaction>
</comment>
<dbReference type="Gene3D" id="3.90.1150.10">
    <property type="entry name" value="Aspartate Aminotransferase, domain 1"/>
    <property type="match status" value="1"/>
</dbReference>
<dbReference type="Pfam" id="PF01212">
    <property type="entry name" value="Beta_elim_lyase"/>
    <property type="match status" value="1"/>
</dbReference>
<protein>
    <recommendedName>
        <fullName evidence="5">L-threonine aldolase</fullName>
        <ecNumber evidence="5">4.1.2.48</ecNumber>
    </recommendedName>
</protein>
<dbReference type="EMBL" id="JAGMWN010000002">
    <property type="protein sequence ID" value="MBP5856511.1"/>
    <property type="molecule type" value="Genomic_DNA"/>
</dbReference>
<dbReference type="GO" id="GO:0004793">
    <property type="term" value="F:threonine aldolase activity"/>
    <property type="evidence" value="ECO:0007669"/>
    <property type="project" value="UniProtKB-UniRule"/>
</dbReference>
<accession>A0A8J7V1V8</accession>
<dbReference type="AlphaFoldDB" id="A0A8J7V1V8"/>
<dbReference type="InterPro" id="IPR001597">
    <property type="entry name" value="ArAA_b-elim_lyase/Thr_aldolase"/>
</dbReference>
<comment type="function">
    <text evidence="5">Catalyzes the cleavage of L-allo-threonine and L-threonine to glycine and acetaldehyde.</text>
</comment>
<sequence>MNFCSDNVTGAAPEILAHLSAVNAEPMMPYGEDPVTARVDAALAAVFERAPGTMASFPVATGTAANALCLSAVVPPYGAVLCHRDAHINVDECGAPEHFTGGAKLIPLDGAAAKLTPETVAEALAAGWTGVVHHAQPACLSITQATEAGAVYTPDEVAALVDVAHAHGLMVHMDGARFANALVAVGCAAADMTWRAGVDLMSFGATKNGALAAEAAIFFRPELAESIAFRRKRAGHLFSKMRFLSAQLEAYLAGDLWLRNARHANAMAARLASGLVDVPGVSLADQVAANELFVHLPDGLAAHLRARGFAFYPWTAGGADCYRFVTAWCTAPADVDLLIETARGSAAA</sequence>
<dbReference type="Proteomes" id="UP000672602">
    <property type="component" value="Unassembled WGS sequence"/>
</dbReference>
<evidence type="ECO:0000256" key="2">
    <source>
        <dbReference type="ARBA" id="ARBA00006966"/>
    </source>
</evidence>
<dbReference type="PANTHER" id="PTHR48097:SF5">
    <property type="entry name" value="LOW SPECIFICITY L-THREONINE ALDOLASE"/>
    <property type="match status" value="1"/>
</dbReference>
<dbReference type="InterPro" id="IPR015421">
    <property type="entry name" value="PyrdxlP-dep_Trfase_major"/>
</dbReference>
<dbReference type="PIRSF" id="PIRSF038940">
    <property type="entry name" value="Low_specificity_LTA"/>
    <property type="match status" value="1"/>
</dbReference>
<comment type="subunit">
    <text evidence="3">Homotetramer.</text>
</comment>
<evidence type="ECO:0000259" key="6">
    <source>
        <dbReference type="Pfam" id="PF01212"/>
    </source>
</evidence>
<dbReference type="InterPro" id="IPR015422">
    <property type="entry name" value="PyrdxlP-dep_Trfase_small"/>
</dbReference>
<comment type="cofactor">
    <cofactor evidence="1 5">
        <name>pyridoxal 5'-phosphate</name>
        <dbReference type="ChEBI" id="CHEBI:597326"/>
    </cofactor>
</comment>
<dbReference type="InterPro" id="IPR015424">
    <property type="entry name" value="PyrdxlP-dep_Trfase"/>
</dbReference>
<evidence type="ECO:0000256" key="5">
    <source>
        <dbReference type="PIRNR" id="PIRNR038940"/>
    </source>
</evidence>
<evidence type="ECO:0000256" key="4">
    <source>
        <dbReference type="ARBA" id="ARBA00022898"/>
    </source>
</evidence>
<evidence type="ECO:0000313" key="7">
    <source>
        <dbReference type="EMBL" id="MBP5856511.1"/>
    </source>
</evidence>
<comment type="caution">
    <text evidence="7">The sequence shown here is derived from an EMBL/GenBank/DDBJ whole genome shotgun (WGS) entry which is preliminary data.</text>
</comment>
<keyword evidence="5" id="KW-0456">Lyase</keyword>
<keyword evidence="4 5" id="KW-0663">Pyridoxal phosphate</keyword>